<proteinExistence type="predicted"/>
<dbReference type="Proteomes" id="UP000076584">
    <property type="component" value="Unassembled WGS sequence"/>
</dbReference>
<dbReference type="STRING" id="1573173.A0A167BD33"/>
<evidence type="ECO:0000313" key="4">
    <source>
        <dbReference type="Proteomes" id="UP000076584"/>
    </source>
</evidence>
<dbReference type="EMBL" id="LFIW01001738">
    <property type="protein sequence ID" value="KZL81172.1"/>
    <property type="molecule type" value="Genomic_DNA"/>
</dbReference>
<feature type="transmembrane region" description="Helical" evidence="2">
    <location>
        <begin position="61"/>
        <end position="78"/>
    </location>
</feature>
<keyword evidence="4" id="KW-1185">Reference proteome</keyword>
<evidence type="ECO:0000313" key="3">
    <source>
        <dbReference type="EMBL" id="KZL81172.1"/>
    </source>
</evidence>
<evidence type="ECO:0000256" key="2">
    <source>
        <dbReference type="SAM" id="Phobius"/>
    </source>
</evidence>
<protein>
    <submittedName>
        <fullName evidence="3">Uncharacterized protein</fullName>
    </submittedName>
</protein>
<sequence>MDIDLSSGSAALFSEQDTTESNLDEKDMEIPNDDEFSSMMYNSQGRRMPCRHKAKLRRTQLMAFMEGMAILILAAYILHIQSSTRPILGADPTGFVPEDVAGPLRWTNYVDDMTDPYYVEKDVFDNIEKVQATAARLKAVHNSSVVYINDKHTSYMGDDGNYRPLPPHKTSKGSEMYLIRALHQLHCVASAIRSIGCRQNGPANILRTASTIFEEQ</sequence>
<reference evidence="3 4" key="1">
    <citation type="submission" date="2015-06" db="EMBL/GenBank/DDBJ databases">
        <title>Survival trade-offs in plant roots during colonization by closely related pathogenic and mutualistic fungi.</title>
        <authorList>
            <person name="Hacquard S."/>
            <person name="Kracher B."/>
            <person name="Hiruma K."/>
            <person name="Weinman A."/>
            <person name="Muench P."/>
            <person name="Garrido Oter R."/>
            <person name="Ver Loren van Themaat E."/>
            <person name="Dallerey J.-F."/>
            <person name="Damm U."/>
            <person name="Henrissat B."/>
            <person name="Lespinet O."/>
            <person name="Thon M."/>
            <person name="Kemen E."/>
            <person name="McHardy A.C."/>
            <person name="Schulze-Lefert P."/>
            <person name="O'Connell R.J."/>
        </authorList>
    </citation>
    <scope>NUCLEOTIDE SEQUENCE [LARGE SCALE GENOMIC DNA]</scope>
    <source>
        <strain evidence="3 4">MAFF 238704</strain>
    </source>
</reference>
<organism evidence="3 4">
    <name type="scientific">Colletotrichum incanum</name>
    <name type="common">Soybean anthracnose fungus</name>
    <dbReference type="NCBI Taxonomy" id="1573173"/>
    <lineage>
        <taxon>Eukaryota</taxon>
        <taxon>Fungi</taxon>
        <taxon>Dikarya</taxon>
        <taxon>Ascomycota</taxon>
        <taxon>Pezizomycotina</taxon>
        <taxon>Sordariomycetes</taxon>
        <taxon>Hypocreomycetidae</taxon>
        <taxon>Glomerellales</taxon>
        <taxon>Glomerellaceae</taxon>
        <taxon>Colletotrichum</taxon>
        <taxon>Colletotrichum spaethianum species complex</taxon>
    </lineage>
</organism>
<accession>A0A167BD33</accession>
<keyword evidence="2" id="KW-0472">Membrane</keyword>
<feature type="region of interest" description="Disordered" evidence="1">
    <location>
        <begin position="14"/>
        <end position="33"/>
    </location>
</feature>
<keyword evidence="2" id="KW-0812">Transmembrane</keyword>
<comment type="caution">
    <text evidence="3">The sequence shown here is derived from an EMBL/GenBank/DDBJ whole genome shotgun (WGS) entry which is preliminary data.</text>
</comment>
<evidence type="ECO:0000256" key="1">
    <source>
        <dbReference type="SAM" id="MobiDB-lite"/>
    </source>
</evidence>
<dbReference type="AlphaFoldDB" id="A0A167BD33"/>
<name>A0A167BD33_COLIC</name>
<gene>
    <name evidence="3" type="ORF">CI238_11648</name>
</gene>
<keyword evidence="2" id="KW-1133">Transmembrane helix</keyword>